<evidence type="ECO:0000256" key="1">
    <source>
        <dbReference type="SAM" id="SignalP"/>
    </source>
</evidence>
<comment type="caution">
    <text evidence="2">The sequence shown here is derived from an EMBL/GenBank/DDBJ whole genome shotgun (WGS) entry which is preliminary data.</text>
</comment>
<accession>A0A9D1NND9</accession>
<feature type="chain" id="PRO_5038558408" evidence="1">
    <location>
        <begin position="19"/>
        <end position="101"/>
    </location>
</feature>
<dbReference type="EMBL" id="DVOR01000139">
    <property type="protein sequence ID" value="HIV09333.1"/>
    <property type="molecule type" value="Genomic_DNA"/>
</dbReference>
<feature type="non-terminal residue" evidence="2">
    <location>
        <position position="101"/>
    </location>
</feature>
<evidence type="ECO:0000313" key="3">
    <source>
        <dbReference type="Proteomes" id="UP000886845"/>
    </source>
</evidence>
<sequence length="101" mass="10774">MRALCFLFSVLCSPLAFPQGGSFRAASESQIPLSIAQEAEGAIDKGQRWLAAQPPPAGDLPRLLLRRYALAPADAPFTLSRCDLTPLQQAMPGPTPPTLLT</sequence>
<keyword evidence="1" id="KW-0732">Signal</keyword>
<reference evidence="2" key="1">
    <citation type="submission" date="2020-10" db="EMBL/GenBank/DDBJ databases">
        <authorList>
            <person name="Gilroy R."/>
        </authorList>
    </citation>
    <scope>NUCLEOTIDE SEQUENCE</scope>
    <source>
        <strain evidence="2">35461</strain>
    </source>
</reference>
<protein>
    <submittedName>
        <fullName evidence="2">Uncharacterized protein</fullName>
    </submittedName>
</protein>
<name>A0A9D1NND9_9BACT</name>
<organism evidence="2 3">
    <name type="scientific">Candidatus Spyradenecus faecavium</name>
    <dbReference type="NCBI Taxonomy" id="2840947"/>
    <lineage>
        <taxon>Bacteria</taxon>
        <taxon>Pseudomonadati</taxon>
        <taxon>Lentisphaerota</taxon>
        <taxon>Lentisphaeria</taxon>
        <taxon>Lentisphaerales</taxon>
        <taxon>Lentisphaeraceae</taxon>
        <taxon>Lentisphaeraceae incertae sedis</taxon>
        <taxon>Candidatus Spyradenecus</taxon>
    </lineage>
</organism>
<reference evidence="2" key="2">
    <citation type="journal article" date="2021" name="PeerJ">
        <title>Extensive microbial diversity within the chicken gut microbiome revealed by metagenomics and culture.</title>
        <authorList>
            <person name="Gilroy R."/>
            <person name="Ravi A."/>
            <person name="Getino M."/>
            <person name="Pursley I."/>
            <person name="Horton D.L."/>
            <person name="Alikhan N.F."/>
            <person name="Baker D."/>
            <person name="Gharbi K."/>
            <person name="Hall N."/>
            <person name="Watson M."/>
            <person name="Adriaenssens E.M."/>
            <person name="Foster-Nyarko E."/>
            <person name="Jarju S."/>
            <person name="Secka A."/>
            <person name="Antonio M."/>
            <person name="Oren A."/>
            <person name="Chaudhuri R.R."/>
            <person name="La Ragione R."/>
            <person name="Hildebrand F."/>
            <person name="Pallen M.J."/>
        </authorList>
    </citation>
    <scope>NUCLEOTIDE SEQUENCE</scope>
    <source>
        <strain evidence="2">35461</strain>
    </source>
</reference>
<dbReference type="AlphaFoldDB" id="A0A9D1NND9"/>
<evidence type="ECO:0000313" key="2">
    <source>
        <dbReference type="EMBL" id="HIV09333.1"/>
    </source>
</evidence>
<proteinExistence type="predicted"/>
<gene>
    <name evidence="2" type="ORF">IAC79_04385</name>
</gene>
<dbReference type="Proteomes" id="UP000886845">
    <property type="component" value="Unassembled WGS sequence"/>
</dbReference>
<feature type="signal peptide" evidence="1">
    <location>
        <begin position="1"/>
        <end position="18"/>
    </location>
</feature>